<dbReference type="OrthoDB" id="6629763at2759"/>
<name>A0A8X6PRY5_NEPPI</name>
<gene>
    <name evidence="1" type="ORF">NPIL_334391</name>
    <name evidence="4" type="ORF">NPIL_398191</name>
    <name evidence="3" type="ORF">NPIL_613031</name>
    <name evidence="2" type="ORF">NPIL_90221</name>
</gene>
<evidence type="ECO:0000313" key="5">
    <source>
        <dbReference type="Proteomes" id="UP000887013"/>
    </source>
</evidence>
<reference evidence="2" key="1">
    <citation type="submission" date="2020-08" db="EMBL/GenBank/DDBJ databases">
        <title>Multicomponent nature underlies the extraordinary mechanical properties of spider dragline silk.</title>
        <authorList>
            <person name="Kono N."/>
            <person name="Nakamura H."/>
            <person name="Mori M."/>
            <person name="Yoshida Y."/>
            <person name="Ohtoshi R."/>
            <person name="Malay A.D."/>
            <person name="Moran D.A.P."/>
            <person name="Tomita M."/>
            <person name="Numata K."/>
            <person name="Arakawa K."/>
        </authorList>
    </citation>
    <scope>NUCLEOTIDE SEQUENCE</scope>
</reference>
<dbReference type="PANTHER" id="PTHR45913:SF11">
    <property type="entry name" value="EPM2A-INTERACTING PROTEIN 1"/>
    <property type="match status" value="1"/>
</dbReference>
<dbReference type="Proteomes" id="UP000887013">
    <property type="component" value="Unassembled WGS sequence"/>
</dbReference>
<dbReference type="PANTHER" id="PTHR45913">
    <property type="entry name" value="EPM2A-INTERACTING PROTEIN 1"/>
    <property type="match status" value="1"/>
</dbReference>
<sequence length="175" mass="19867">MNITQELASLHSMYGTVTGKDISNELKKKKTLADYNLDSTNLGCLTVNGGKNKSDIKKGLFGQVKLMCNKKNIPQPMFLHYIIFQQSLCGKYGDINSILNHMRKMVNLIRSHGFNYGQFIDILKDSDIASQDLPYYTAVRCLSREKVMSKVFELRKEIGDFLESKGNPQLFLSDD</sequence>
<dbReference type="EMBL" id="BMAW01074067">
    <property type="protein sequence ID" value="GFT90533.1"/>
    <property type="molecule type" value="Genomic_DNA"/>
</dbReference>
<dbReference type="EMBL" id="BMAW01069748">
    <property type="protein sequence ID" value="GFT70393.1"/>
    <property type="molecule type" value="Genomic_DNA"/>
</dbReference>
<comment type="caution">
    <text evidence="2">The sequence shown here is derived from an EMBL/GenBank/DDBJ whole genome shotgun (WGS) entry which is preliminary data.</text>
</comment>
<keyword evidence="5" id="KW-1185">Reference proteome</keyword>
<accession>A0A8X6PRY5</accession>
<proteinExistence type="predicted"/>
<evidence type="ECO:0000313" key="4">
    <source>
        <dbReference type="EMBL" id="GFU43906.1"/>
    </source>
</evidence>
<evidence type="ECO:0000313" key="2">
    <source>
        <dbReference type="EMBL" id="GFT85920.1"/>
    </source>
</evidence>
<evidence type="ECO:0000313" key="3">
    <source>
        <dbReference type="EMBL" id="GFT90533.1"/>
    </source>
</evidence>
<evidence type="ECO:0000313" key="1">
    <source>
        <dbReference type="EMBL" id="GFT70393.1"/>
    </source>
</evidence>
<protein>
    <submittedName>
        <fullName evidence="2">Uncharacterized protein</fullName>
    </submittedName>
</protein>
<dbReference type="AlphaFoldDB" id="A0A8X6PRY5"/>
<dbReference type="EMBL" id="BMAW01024013">
    <property type="protein sequence ID" value="GFT85920.1"/>
    <property type="molecule type" value="Genomic_DNA"/>
</dbReference>
<organism evidence="2 5">
    <name type="scientific">Nephila pilipes</name>
    <name type="common">Giant wood spider</name>
    <name type="synonym">Nephila maculata</name>
    <dbReference type="NCBI Taxonomy" id="299642"/>
    <lineage>
        <taxon>Eukaryota</taxon>
        <taxon>Metazoa</taxon>
        <taxon>Ecdysozoa</taxon>
        <taxon>Arthropoda</taxon>
        <taxon>Chelicerata</taxon>
        <taxon>Arachnida</taxon>
        <taxon>Araneae</taxon>
        <taxon>Araneomorphae</taxon>
        <taxon>Entelegynae</taxon>
        <taxon>Araneoidea</taxon>
        <taxon>Nephilidae</taxon>
        <taxon>Nephila</taxon>
    </lineage>
</organism>
<dbReference type="EMBL" id="BMAW01036408">
    <property type="protein sequence ID" value="GFU43906.1"/>
    <property type="molecule type" value="Genomic_DNA"/>
</dbReference>